<feature type="transmembrane region" description="Helical" evidence="1">
    <location>
        <begin position="287"/>
        <end position="308"/>
    </location>
</feature>
<name>A0ABQ6MU93_9STRA</name>
<feature type="transmembrane region" description="Helical" evidence="1">
    <location>
        <begin position="406"/>
        <end position="426"/>
    </location>
</feature>
<keyword evidence="3" id="KW-1185">Reference proteome</keyword>
<dbReference type="Proteomes" id="UP001165060">
    <property type="component" value="Unassembled WGS sequence"/>
</dbReference>
<proteinExistence type="predicted"/>
<dbReference type="InterPro" id="IPR027417">
    <property type="entry name" value="P-loop_NTPase"/>
</dbReference>
<keyword evidence="1" id="KW-0472">Membrane</keyword>
<feature type="transmembrane region" description="Helical" evidence="1">
    <location>
        <begin position="238"/>
        <end position="257"/>
    </location>
</feature>
<evidence type="ECO:0000313" key="2">
    <source>
        <dbReference type="EMBL" id="GMI33460.1"/>
    </source>
</evidence>
<comment type="caution">
    <text evidence="2">The sequence shown here is derived from an EMBL/GenBank/DDBJ whole genome shotgun (WGS) entry which is preliminary data.</text>
</comment>
<gene>
    <name evidence="2" type="ORF">TeGR_g6968</name>
</gene>
<evidence type="ECO:0000256" key="1">
    <source>
        <dbReference type="SAM" id="Phobius"/>
    </source>
</evidence>
<dbReference type="SUPFAM" id="SSF52540">
    <property type="entry name" value="P-loop containing nucleoside triphosphate hydrolases"/>
    <property type="match status" value="1"/>
</dbReference>
<feature type="transmembrane region" description="Helical" evidence="1">
    <location>
        <begin position="320"/>
        <end position="338"/>
    </location>
</feature>
<reference evidence="2 3" key="1">
    <citation type="journal article" date="2023" name="Commun. Biol.">
        <title>Genome analysis of Parmales, the sister group of diatoms, reveals the evolutionary specialization of diatoms from phago-mixotrophs to photoautotrophs.</title>
        <authorList>
            <person name="Ban H."/>
            <person name="Sato S."/>
            <person name="Yoshikawa S."/>
            <person name="Yamada K."/>
            <person name="Nakamura Y."/>
            <person name="Ichinomiya M."/>
            <person name="Sato N."/>
            <person name="Blanc-Mathieu R."/>
            <person name="Endo H."/>
            <person name="Kuwata A."/>
            <person name="Ogata H."/>
        </authorList>
    </citation>
    <scope>NUCLEOTIDE SEQUENCE [LARGE SCALE GENOMIC DNA]</scope>
</reference>
<feature type="transmembrane region" description="Helical" evidence="1">
    <location>
        <begin position="204"/>
        <end position="226"/>
    </location>
</feature>
<accession>A0ABQ6MU93</accession>
<dbReference type="EMBL" id="BRYB01003249">
    <property type="protein sequence ID" value="GMI33460.1"/>
    <property type="molecule type" value="Genomic_DNA"/>
</dbReference>
<feature type="transmembrane region" description="Helical" evidence="1">
    <location>
        <begin position="344"/>
        <end position="362"/>
    </location>
</feature>
<protein>
    <submittedName>
        <fullName evidence="2">Uncharacterized protein</fullName>
    </submittedName>
</protein>
<keyword evidence="1" id="KW-1133">Transmembrane helix</keyword>
<dbReference type="Gene3D" id="3.40.50.300">
    <property type="entry name" value="P-loop containing nucleotide triphosphate hydrolases"/>
    <property type="match status" value="1"/>
</dbReference>
<organism evidence="2 3">
    <name type="scientific">Tetraparma gracilis</name>
    <dbReference type="NCBI Taxonomy" id="2962635"/>
    <lineage>
        <taxon>Eukaryota</taxon>
        <taxon>Sar</taxon>
        <taxon>Stramenopiles</taxon>
        <taxon>Ochrophyta</taxon>
        <taxon>Bolidophyceae</taxon>
        <taxon>Parmales</taxon>
        <taxon>Triparmaceae</taxon>
        <taxon>Tetraparma</taxon>
    </lineage>
</organism>
<keyword evidence="1" id="KW-0812">Transmembrane</keyword>
<sequence length="489" mass="54312">MVLTVCIGASGSGKTTFLEHVHKVNKCTYIRQYHNLRPFIAVNKIPNFDPTQLPFWEIYLKEQPNVKIGGTMAGEFTAGLSGGQRKMLLFELIYQRTKNFSDLLICLDEPFAGVTDDFLPYLTQRVEEIRKNHNLLLVTNDHVQALSATADNVLTVSAVDRSIVKINEVEGIDRELALYALSNGNEYEHPNSKDDLRFFFDVEVFSLAGGLGGVAGFTMFANLMLIVSYWDSSPGSEALVMVGIQIVSFFCINPYLIALSDWRNFMTEESEALMHASVGVNKALKTLLTLVVLFTICIISFGVLNLVIDTLGDARYFNAMFWDSASLTFPFLCTGLYTNLPFQLVQIISSLPFLFMIFFSTTFSPGAGVEGVKFLRFLFARFYFWCMMPGFQDLMEDCPADGNLDMAVALSGMIGLVLFLLGYAALTLKQSRDQKLGDTKREAIEGKQDFKDLQKVLFGDKIITSPRNAGAAGATKEGFAIVATGDEQL</sequence>
<evidence type="ECO:0000313" key="3">
    <source>
        <dbReference type="Proteomes" id="UP001165060"/>
    </source>
</evidence>